<proteinExistence type="predicted"/>
<dbReference type="AlphaFoldDB" id="A0AAV1CWT4"/>
<feature type="domain" description="DC1" evidence="2">
    <location>
        <begin position="308"/>
        <end position="357"/>
    </location>
</feature>
<keyword evidence="4" id="KW-1185">Reference proteome</keyword>
<dbReference type="PANTHER" id="PTHR32410">
    <property type="entry name" value="CYSTEINE/HISTIDINE-RICH C1 DOMAIN FAMILY PROTEIN"/>
    <property type="match status" value="1"/>
</dbReference>
<evidence type="ECO:0000256" key="1">
    <source>
        <dbReference type="ARBA" id="ARBA00022737"/>
    </source>
</evidence>
<dbReference type="InterPro" id="IPR004146">
    <property type="entry name" value="DC1"/>
</dbReference>
<feature type="domain" description="DC1" evidence="2">
    <location>
        <begin position="507"/>
        <end position="562"/>
    </location>
</feature>
<organism evidence="3 4">
    <name type="scientific">Oldenlandia corymbosa var. corymbosa</name>
    <dbReference type="NCBI Taxonomy" id="529605"/>
    <lineage>
        <taxon>Eukaryota</taxon>
        <taxon>Viridiplantae</taxon>
        <taxon>Streptophyta</taxon>
        <taxon>Embryophyta</taxon>
        <taxon>Tracheophyta</taxon>
        <taxon>Spermatophyta</taxon>
        <taxon>Magnoliopsida</taxon>
        <taxon>eudicotyledons</taxon>
        <taxon>Gunneridae</taxon>
        <taxon>Pentapetalae</taxon>
        <taxon>asterids</taxon>
        <taxon>lamiids</taxon>
        <taxon>Gentianales</taxon>
        <taxon>Rubiaceae</taxon>
        <taxon>Rubioideae</taxon>
        <taxon>Spermacoceae</taxon>
        <taxon>Hedyotis-Oldenlandia complex</taxon>
        <taxon>Oldenlandia</taxon>
    </lineage>
</organism>
<dbReference type="Pfam" id="PF03107">
    <property type="entry name" value="C1_2"/>
    <property type="match status" value="5"/>
</dbReference>
<gene>
    <name evidence="3" type="ORF">OLC1_LOCUS9756</name>
</gene>
<dbReference type="InterPro" id="IPR053192">
    <property type="entry name" value="Vacuole_Formation_Reg"/>
</dbReference>
<evidence type="ECO:0000313" key="4">
    <source>
        <dbReference type="Proteomes" id="UP001161247"/>
    </source>
</evidence>
<sequence length="675" mass="77613">MAGKSVSILPKTHYQHEMILHQDEEASSSSTSRSRLNFECNYCKFRICSNEYYRCTGCSTFRLHKSCKEIPYVVKGHPSLPDPNSELFLCELEQHPNRQCFCCKQPLVGMLFYSDYEHANLDMVCALAPKGFTIQHESHPQHPLIPMTREVSFTCNACGTSHPGHPLVCQLCWFSIDRGCARLTTTFSLDVLHEHRLHLAYSLPEEYNRLKGGMLTCEICRDKINPELWVYHCKACRYFAHTRCATFDTEPFMSIIYPVRSKVESLDDVIRLPVESEFVDLVSHLRRGLEPYAQDNSPHGFRPNRDVHCGHPLILHDQAARDGSKSSLCDGCIQPISPPYFSCADSKCNFFLHKRCIELPDRLVPSPFRTLNAISGASFSWELDCSFLQGSFSGKSDGVLDSSSFDIFQCHGCQRPCNGLSYKVFFHGVPSRYGKELYDVKCALLPAHIVHDSHPQHRLELSKRRYAPCPCCLLAGEDQGEYIYRCLTCSFNLHQKCALYPSTIRHRYDKHPLHLTYKPIQGRRHLSDDDEYYCEICELEVNQHGWFYHCVQCDQSFHITCMHSLDSLSNIKFGQSLTLSSHCHPLILERMFVGSRACEYCNDSIKEGMAFECKQCVRYQIHFECAKSCFLKQGGELGPPNSEFRDQREQYIPKEVLSRWKKIIQVLDDPLYLTL</sequence>
<name>A0AAV1CWT4_OLDCO</name>
<evidence type="ECO:0000313" key="3">
    <source>
        <dbReference type="EMBL" id="CAI9099811.1"/>
    </source>
</evidence>
<dbReference type="EMBL" id="OX459120">
    <property type="protein sequence ID" value="CAI9099811.1"/>
    <property type="molecule type" value="Genomic_DNA"/>
</dbReference>
<feature type="domain" description="DC1" evidence="2">
    <location>
        <begin position="192"/>
        <end position="245"/>
    </location>
</feature>
<evidence type="ECO:0000259" key="2">
    <source>
        <dbReference type="Pfam" id="PF03107"/>
    </source>
</evidence>
<feature type="domain" description="DC1" evidence="2">
    <location>
        <begin position="138"/>
        <end position="181"/>
    </location>
</feature>
<keyword evidence="1" id="KW-0677">Repeat</keyword>
<feature type="domain" description="DC1" evidence="2">
    <location>
        <begin position="453"/>
        <end position="498"/>
    </location>
</feature>
<protein>
    <submittedName>
        <fullName evidence="3">OLC1v1036690C1</fullName>
    </submittedName>
</protein>
<dbReference type="SUPFAM" id="SSF57889">
    <property type="entry name" value="Cysteine-rich domain"/>
    <property type="match status" value="4"/>
</dbReference>
<accession>A0AAV1CWT4</accession>
<reference evidence="3" key="1">
    <citation type="submission" date="2023-03" db="EMBL/GenBank/DDBJ databases">
        <authorList>
            <person name="Julca I."/>
        </authorList>
    </citation>
    <scope>NUCLEOTIDE SEQUENCE</scope>
</reference>
<dbReference type="Proteomes" id="UP001161247">
    <property type="component" value="Chromosome 3"/>
</dbReference>
<dbReference type="PANTHER" id="PTHR32410:SF216">
    <property type="entry name" value="PHORBOL-ESTER_DAG-TYPE DOMAIN-CONTAINING PROTEIN"/>
    <property type="match status" value="1"/>
</dbReference>
<dbReference type="InterPro" id="IPR046349">
    <property type="entry name" value="C1-like_sf"/>
</dbReference>